<accession>A0ABV3DGV6</accession>
<sequence length="370" mass="40530">MVGHVSKERFEELLQRGRELVDRVARSQLELGDMALEIEPMGPWGGGHAAADEQVYTVESAIGMFAEGLGLATSTVLGYRWTASRWPAEQRRPGVSYSVLAALASIADPDERFATVADEPLNERTGRRGWWLDEANRVVGRRVKHPASRQERVEKIRDLARDDVVAARATADLLRRPEVATAALNDSAAKRMVNTVQFEDSKVAAEVAADLLRRPEVAAEALSDTGAKQVVNKVQFEDPGAAAETAAELLRRPAVARRAMSDPGARNAVNTAQFDNSRQFGEGLRERFPALDRVERTGQFIDLVGVCVGFVTNAGRVIPSLRGHEFTDDERRVIESNIARIRATADWLESVLETGAVDLDAALARILQGE</sequence>
<protein>
    <submittedName>
        <fullName evidence="1">DUF6192 family protein</fullName>
    </submittedName>
</protein>
<dbReference type="InterPro" id="IPR045683">
    <property type="entry name" value="DUF6192"/>
</dbReference>
<organism evidence="1 2">
    <name type="scientific">Streptodolium elevatio</name>
    <dbReference type="NCBI Taxonomy" id="3157996"/>
    <lineage>
        <taxon>Bacteria</taxon>
        <taxon>Bacillati</taxon>
        <taxon>Actinomycetota</taxon>
        <taxon>Actinomycetes</taxon>
        <taxon>Kitasatosporales</taxon>
        <taxon>Streptomycetaceae</taxon>
        <taxon>Streptodolium</taxon>
    </lineage>
</organism>
<dbReference type="EMBL" id="JBEZFP010000034">
    <property type="protein sequence ID" value="MEU8134985.1"/>
    <property type="molecule type" value="Genomic_DNA"/>
</dbReference>
<name>A0ABV3DGV6_9ACTN</name>
<reference evidence="1 2" key="1">
    <citation type="submission" date="2024-06" db="EMBL/GenBank/DDBJ databases">
        <title>The Natural Products Discovery Center: Release of the First 8490 Sequenced Strains for Exploring Actinobacteria Biosynthetic Diversity.</title>
        <authorList>
            <person name="Kalkreuter E."/>
            <person name="Kautsar S.A."/>
            <person name="Yang D."/>
            <person name="Bader C.D."/>
            <person name="Teijaro C.N."/>
            <person name="Fluegel L."/>
            <person name="Davis C.M."/>
            <person name="Simpson J.R."/>
            <person name="Lauterbach L."/>
            <person name="Steele A.D."/>
            <person name="Gui C."/>
            <person name="Meng S."/>
            <person name="Li G."/>
            <person name="Viehrig K."/>
            <person name="Ye F."/>
            <person name="Su P."/>
            <person name="Kiefer A.F."/>
            <person name="Nichols A."/>
            <person name="Cepeda A.J."/>
            <person name="Yan W."/>
            <person name="Fan B."/>
            <person name="Jiang Y."/>
            <person name="Adhikari A."/>
            <person name="Zheng C.-J."/>
            <person name="Schuster L."/>
            <person name="Cowan T.M."/>
            <person name="Smanski M.J."/>
            <person name="Chevrette M.G."/>
            <person name="De Carvalho L.P.S."/>
            <person name="Shen B."/>
        </authorList>
    </citation>
    <scope>NUCLEOTIDE SEQUENCE [LARGE SCALE GENOMIC DNA]</scope>
    <source>
        <strain evidence="1 2">NPDC048946</strain>
    </source>
</reference>
<dbReference type="Pfam" id="PF19691">
    <property type="entry name" value="DUF6192"/>
    <property type="match status" value="2"/>
</dbReference>
<comment type="caution">
    <text evidence="1">The sequence shown here is derived from an EMBL/GenBank/DDBJ whole genome shotgun (WGS) entry which is preliminary data.</text>
</comment>
<dbReference type="Proteomes" id="UP001551482">
    <property type="component" value="Unassembled WGS sequence"/>
</dbReference>
<gene>
    <name evidence="1" type="ORF">AB0C36_15885</name>
</gene>
<evidence type="ECO:0000313" key="2">
    <source>
        <dbReference type="Proteomes" id="UP001551482"/>
    </source>
</evidence>
<evidence type="ECO:0000313" key="1">
    <source>
        <dbReference type="EMBL" id="MEU8134985.1"/>
    </source>
</evidence>
<dbReference type="RefSeq" id="WP_358354130.1">
    <property type="nucleotide sequence ID" value="NZ_JBEZFP010000034.1"/>
</dbReference>
<proteinExistence type="predicted"/>
<keyword evidence="2" id="KW-1185">Reference proteome</keyword>